<feature type="chain" id="PRO_5046262241" evidence="1">
    <location>
        <begin position="26"/>
        <end position="116"/>
    </location>
</feature>
<dbReference type="Gene3D" id="3.40.50.2300">
    <property type="match status" value="1"/>
</dbReference>
<comment type="caution">
    <text evidence="2">The sequence shown here is derived from an EMBL/GenBank/DDBJ whole genome shotgun (WGS) entry which is preliminary data.</text>
</comment>
<dbReference type="InterPro" id="IPR007487">
    <property type="entry name" value="ABC_transpt-TYRBP-like"/>
</dbReference>
<evidence type="ECO:0000313" key="2">
    <source>
        <dbReference type="EMBL" id="GAL27161.1"/>
    </source>
</evidence>
<sequence length="116" mass="12721">MKASKLIVTAALTGVALLSSASIMAKTAKVAVSQIVEHPALDATRQGLVDGLKAKGYEQGKNLDFDYKTAQGNPAIAVQIARQYVGERLMYLSVLQHQRRKRWSRQLVISQLCLPQ</sequence>
<keyword evidence="1" id="KW-0732">Signal</keyword>
<keyword evidence="3" id="KW-1185">Reference proteome</keyword>
<dbReference type="PANTHER" id="PTHR35271">
    <property type="entry name" value="ABC TRANSPORTER, SUBSTRATE-BINDING LIPOPROTEIN-RELATED"/>
    <property type="match status" value="1"/>
</dbReference>
<dbReference type="EMBL" id="BBMS01000026">
    <property type="protein sequence ID" value="GAL27161.1"/>
    <property type="molecule type" value="Genomic_DNA"/>
</dbReference>
<dbReference type="PANTHER" id="PTHR35271:SF1">
    <property type="entry name" value="ABC TRANSPORTER, SUBSTRATE-BINDING LIPOPROTEIN"/>
    <property type="match status" value="1"/>
</dbReference>
<proteinExistence type="predicted"/>
<accession>A0ABQ0JEJ7</accession>
<organism evidence="2 3">
    <name type="scientific">Vibrio variabilis</name>
    <dbReference type="NCBI Taxonomy" id="990271"/>
    <lineage>
        <taxon>Bacteria</taxon>
        <taxon>Pseudomonadati</taxon>
        <taxon>Pseudomonadota</taxon>
        <taxon>Gammaproteobacteria</taxon>
        <taxon>Vibrionales</taxon>
        <taxon>Vibrionaceae</taxon>
        <taxon>Vibrio</taxon>
    </lineage>
</organism>
<name>A0ABQ0JEJ7_9VIBR</name>
<evidence type="ECO:0000313" key="3">
    <source>
        <dbReference type="Proteomes" id="UP000029223"/>
    </source>
</evidence>
<reference evidence="3" key="1">
    <citation type="submission" date="2014-09" db="EMBL/GenBank/DDBJ databases">
        <title>Vibrio variabilis JCM 19239. (C206) whole genome shotgun sequence.</title>
        <authorList>
            <person name="Sawabe T."/>
            <person name="Meirelles P."/>
            <person name="Nakanishi M."/>
            <person name="Sayaka M."/>
            <person name="Hattori M."/>
            <person name="Ohkuma M."/>
        </authorList>
    </citation>
    <scope>NUCLEOTIDE SEQUENCE [LARGE SCALE GENOMIC DNA]</scope>
    <source>
        <strain evidence="3">JCM 19239</strain>
    </source>
</reference>
<evidence type="ECO:0000256" key="1">
    <source>
        <dbReference type="SAM" id="SignalP"/>
    </source>
</evidence>
<gene>
    <name evidence="2" type="ORF">JCM19239_5508</name>
</gene>
<protein>
    <submittedName>
        <fullName evidence="2">ABC transporter substrate-binding protein</fullName>
    </submittedName>
</protein>
<dbReference type="Proteomes" id="UP000029223">
    <property type="component" value="Unassembled WGS sequence"/>
</dbReference>
<dbReference type="Pfam" id="PF04392">
    <property type="entry name" value="ABC_sub_bind"/>
    <property type="match status" value="1"/>
</dbReference>
<feature type="signal peptide" evidence="1">
    <location>
        <begin position="1"/>
        <end position="25"/>
    </location>
</feature>